<dbReference type="InterPro" id="IPR005828">
    <property type="entry name" value="MFS_sugar_transport-like"/>
</dbReference>
<evidence type="ECO:0000256" key="4">
    <source>
        <dbReference type="ARBA" id="ARBA00022692"/>
    </source>
</evidence>
<dbReference type="GO" id="GO:0016020">
    <property type="term" value="C:membrane"/>
    <property type="evidence" value="ECO:0007669"/>
    <property type="project" value="UniProtKB-SubCell"/>
</dbReference>
<sequence length="67" mass="6548">MTGIVGTGSTFISMLIVDKLGRRALFTIGGVQMFISQVMVGGVMAAQLGDHGGIGKGGGLPVGGVAG</sequence>
<dbReference type="InterPro" id="IPR045262">
    <property type="entry name" value="STP/PLT_plant"/>
</dbReference>
<dbReference type="Gene3D" id="1.20.1250.20">
    <property type="entry name" value="MFS general substrate transporter like domains"/>
    <property type="match status" value="1"/>
</dbReference>
<organism evidence="7 8">
    <name type="scientific">Carpinus fangiana</name>
    <dbReference type="NCBI Taxonomy" id="176857"/>
    <lineage>
        <taxon>Eukaryota</taxon>
        <taxon>Viridiplantae</taxon>
        <taxon>Streptophyta</taxon>
        <taxon>Embryophyta</taxon>
        <taxon>Tracheophyta</taxon>
        <taxon>Spermatophyta</taxon>
        <taxon>Magnoliopsida</taxon>
        <taxon>eudicotyledons</taxon>
        <taxon>Gunneridae</taxon>
        <taxon>Pentapetalae</taxon>
        <taxon>rosids</taxon>
        <taxon>fabids</taxon>
        <taxon>Fagales</taxon>
        <taxon>Betulaceae</taxon>
        <taxon>Carpinus</taxon>
    </lineage>
</organism>
<dbReference type="GO" id="GO:0015144">
    <property type="term" value="F:carbohydrate transmembrane transporter activity"/>
    <property type="evidence" value="ECO:0007669"/>
    <property type="project" value="InterPro"/>
</dbReference>
<evidence type="ECO:0000313" key="8">
    <source>
        <dbReference type="Proteomes" id="UP000327013"/>
    </source>
</evidence>
<reference evidence="7 8" key="1">
    <citation type="submission" date="2019-06" db="EMBL/GenBank/DDBJ databases">
        <title>A chromosomal-level reference genome of Carpinus fangiana (Coryloideae, Betulaceae).</title>
        <authorList>
            <person name="Yang X."/>
            <person name="Wang Z."/>
            <person name="Zhang L."/>
            <person name="Hao G."/>
            <person name="Liu J."/>
            <person name="Yang Y."/>
        </authorList>
    </citation>
    <scope>NUCLEOTIDE SEQUENCE [LARGE SCALE GENOMIC DNA]</scope>
    <source>
        <strain evidence="7">Cfa_2016G</strain>
        <tissue evidence="7">Leaf</tissue>
    </source>
</reference>
<proteinExistence type="inferred from homology"/>
<dbReference type="OrthoDB" id="5296287at2759"/>
<name>A0A5N6RAJ1_9ROSI</name>
<keyword evidence="4" id="KW-0812">Transmembrane</keyword>
<dbReference type="Pfam" id="PF00083">
    <property type="entry name" value="Sugar_tr"/>
    <property type="match status" value="1"/>
</dbReference>
<evidence type="ECO:0000256" key="2">
    <source>
        <dbReference type="ARBA" id="ARBA00010992"/>
    </source>
</evidence>
<evidence type="ECO:0008006" key="9">
    <source>
        <dbReference type="Google" id="ProtNLM"/>
    </source>
</evidence>
<evidence type="ECO:0000313" key="7">
    <source>
        <dbReference type="EMBL" id="KAE8056817.1"/>
    </source>
</evidence>
<evidence type="ECO:0000256" key="3">
    <source>
        <dbReference type="ARBA" id="ARBA00022448"/>
    </source>
</evidence>
<evidence type="ECO:0000256" key="6">
    <source>
        <dbReference type="ARBA" id="ARBA00023136"/>
    </source>
</evidence>
<evidence type="ECO:0000256" key="5">
    <source>
        <dbReference type="ARBA" id="ARBA00022989"/>
    </source>
</evidence>
<dbReference type="PANTHER" id="PTHR23500">
    <property type="entry name" value="SOLUTE CARRIER FAMILY 2, FACILITATED GLUCOSE TRANSPORTER"/>
    <property type="match status" value="1"/>
</dbReference>
<keyword evidence="3" id="KW-0813">Transport</keyword>
<dbReference type="InterPro" id="IPR005829">
    <property type="entry name" value="Sugar_transporter_CS"/>
</dbReference>
<dbReference type="PANTHER" id="PTHR23500:SF30">
    <property type="entry name" value="SUGAR TRANSPORT PROTEIN 3"/>
    <property type="match status" value="1"/>
</dbReference>
<keyword evidence="8" id="KW-1185">Reference proteome</keyword>
<gene>
    <name evidence="7" type="ORF">FH972_013554</name>
</gene>
<keyword evidence="5" id="KW-1133">Transmembrane helix</keyword>
<dbReference type="Proteomes" id="UP000327013">
    <property type="component" value="Chromosome 5"/>
</dbReference>
<comment type="similarity">
    <text evidence="2">Belongs to the major facilitator superfamily. Sugar transporter (TC 2.A.1.1) family.</text>
</comment>
<dbReference type="InterPro" id="IPR036259">
    <property type="entry name" value="MFS_trans_sf"/>
</dbReference>
<protein>
    <recommendedName>
        <fullName evidence="9">Major facilitator superfamily (MFS) profile domain-containing protein</fullName>
    </recommendedName>
</protein>
<dbReference type="AlphaFoldDB" id="A0A5N6RAJ1"/>
<dbReference type="EMBL" id="CM017325">
    <property type="protein sequence ID" value="KAE8056817.1"/>
    <property type="molecule type" value="Genomic_DNA"/>
</dbReference>
<accession>A0A5N6RAJ1</accession>
<comment type="subcellular location">
    <subcellularLocation>
        <location evidence="1">Membrane</location>
        <topology evidence="1">Multi-pass membrane protein</topology>
    </subcellularLocation>
</comment>
<evidence type="ECO:0000256" key="1">
    <source>
        <dbReference type="ARBA" id="ARBA00004141"/>
    </source>
</evidence>
<dbReference type="PROSITE" id="PS00216">
    <property type="entry name" value="SUGAR_TRANSPORT_1"/>
    <property type="match status" value="1"/>
</dbReference>
<keyword evidence="6" id="KW-0472">Membrane</keyword>